<dbReference type="GO" id="GO:0005829">
    <property type="term" value="C:cytosol"/>
    <property type="evidence" value="ECO:0007669"/>
    <property type="project" value="TreeGrafter"/>
</dbReference>
<evidence type="ECO:0000256" key="7">
    <source>
        <dbReference type="ARBA" id="ARBA00023211"/>
    </source>
</evidence>
<keyword evidence="12" id="KW-0645">Protease</keyword>
<dbReference type="Pfam" id="PF05195">
    <property type="entry name" value="AMP_N"/>
    <property type="match status" value="1"/>
</dbReference>
<dbReference type="GO" id="GO:0006508">
    <property type="term" value="P:proteolysis"/>
    <property type="evidence" value="ECO:0007669"/>
    <property type="project" value="TreeGrafter"/>
</dbReference>
<keyword evidence="5" id="KW-0479">Metal-binding</keyword>
<dbReference type="FunFam" id="3.90.230.10:FF:000002">
    <property type="entry name" value="Xaa-Pro aminopeptidase 3"/>
    <property type="match status" value="1"/>
</dbReference>
<dbReference type="InterPro" id="IPR007865">
    <property type="entry name" value="Aminopep_P_N"/>
</dbReference>
<comment type="catalytic activity">
    <reaction evidence="1">
        <text>Release of any N-terminal amino acid, including proline, that is linked to proline, even from a dipeptide or tripeptide.</text>
        <dbReference type="EC" id="3.4.11.9"/>
    </reaction>
</comment>
<dbReference type="KEGG" id="bsed:DN745_02000"/>
<dbReference type="PRINTS" id="PR00599">
    <property type="entry name" value="MAPEPTIDASE"/>
</dbReference>
<evidence type="ECO:0000313" key="13">
    <source>
        <dbReference type="Proteomes" id="UP000249799"/>
    </source>
</evidence>
<dbReference type="PANTHER" id="PTHR43226">
    <property type="entry name" value="XAA-PRO AMINOPEPTIDASE 3"/>
    <property type="match status" value="1"/>
</dbReference>
<dbReference type="GO" id="GO:0070006">
    <property type="term" value="F:metalloaminopeptidase activity"/>
    <property type="evidence" value="ECO:0007669"/>
    <property type="project" value="InterPro"/>
</dbReference>
<keyword evidence="7" id="KW-0464">Manganese</keyword>
<keyword evidence="12" id="KW-0031">Aminopeptidase</keyword>
<reference evidence="12 13" key="1">
    <citation type="submission" date="2018-06" db="EMBL/GenBank/DDBJ databases">
        <title>Lujinxingia sediminis gen. nov. sp. nov., a new facultative anaerobic member of the class Deltaproteobacteria, and proposal of Lujinxingaceae fam. nov.</title>
        <authorList>
            <person name="Guo L.-Y."/>
            <person name="Li C.-M."/>
            <person name="Wang S."/>
            <person name="Du Z.-J."/>
        </authorList>
    </citation>
    <scope>NUCLEOTIDE SEQUENCE [LARGE SCALE GENOMIC DNA]</scope>
    <source>
        <strain evidence="12 13">FA350</strain>
    </source>
</reference>
<dbReference type="InterPro" id="IPR036005">
    <property type="entry name" value="Creatinase/aminopeptidase-like"/>
</dbReference>
<evidence type="ECO:0000256" key="10">
    <source>
        <dbReference type="ARBA" id="ARBA00081411"/>
    </source>
</evidence>
<evidence type="ECO:0000256" key="4">
    <source>
        <dbReference type="ARBA" id="ARBA00012574"/>
    </source>
</evidence>
<dbReference type="InterPro" id="IPR000994">
    <property type="entry name" value="Pept_M24"/>
</dbReference>
<dbReference type="InterPro" id="IPR052433">
    <property type="entry name" value="X-Pro_dipept-like"/>
</dbReference>
<accession>A0A2Z4FGT9</accession>
<dbReference type="OrthoDB" id="9806388at2"/>
<dbReference type="InterPro" id="IPR001131">
    <property type="entry name" value="Peptidase_M24B_aminopep-P_CS"/>
</dbReference>
<comment type="cofactor">
    <cofactor evidence="2">
        <name>Mn(2+)</name>
        <dbReference type="ChEBI" id="CHEBI:29035"/>
    </cofactor>
</comment>
<sequence>MNTVSAETYAMRRREYIKRIGPEGVAILVASPESTRNNDSGYPYRASSDILYLTGFSEPKTVLVIAPGHPDGEVVMFVQDRDPLREQWEGRRAGTEGAVAQYGADVAYTVDQIDEKLPGYLADREQLHYTLGQQPKFDERVIRWVHSLRHRRFKPSGAPKAILDVRDIIHEMRVRKDDAEIAQMREAAKVSAEAHILAMQHCHPGIYEYELQALIEYHFTRNGADFPAYTSIVGTGANATCLHYNENRDRIEDGDIVLIDAGCELGFYAGDITRSFPASGKFTPAQRDLYQAVLEVEMSTIEILRPGLPYDAIREHSNRGLCQAMLDLNLLSGTVDQLMEEESFKKYYPHGIGHWLGLDVHDVGSYYEPNGDSRKLEPGMVLTIEPGLYVLPDEEDAPEALRGVGVRIEDDILITEDGYENMTKSCPKSVEDIEALVGQNAQS</sequence>
<dbReference type="RefSeq" id="WP_111331685.1">
    <property type="nucleotide sequence ID" value="NZ_CP030032.1"/>
</dbReference>
<dbReference type="EMBL" id="CP030032">
    <property type="protein sequence ID" value="AWV88173.1"/>
    <property type="molecule type" value="Genomic_DNA"/>
</dbReference>
<dbReference type="Gene3D" id="3.40.350.10">
    <property type="entry name" value="Creatinase/prolidase N-terminal domain"/>
    <property type="match status" value="1"/>
</dbReference>
<dbReference type="GO" id="GO:0030145">
    <property type="term" value="F:manganese ion binding"/>
    <property type="evidence" value="ECO:0007669"/>
    <property type="project" value="InterPro"/>
</dbReference>
<keyword evidence="6" id="KW-0378">Hydrolase</keyword>
<dbReference type="SUPFAM" id="SSF55920">
    <property type="entry name" value="Creatinase/aminopeptidase"/>
    <property type="match status" value="1"/>
</dbReference>
<dbReference type="SMART" id="SM01011">
    <property type="entry name" value="AMP_N"/>
    <property type="match status" value="1"/>
</dbReference>
<name>A0A2Z4FGT9_9DELT</name>
<proteinExistence type="inferred from homology"/>
<evidence type="ECO:0000256" key="9">
    <source>
        <dbReference type="ARBA" id="ARBA00075356"/>
    </source>
</evidence>
<dbReference type="InterPro" id="IPR029149">
    <property type="entry name" value="Creatin/AminoP/Spt16_N"/>
</dbReference>
<dbReference type="SUPFAM" id="SSF53092">
    <property type="entry name" value="Creatinase/prolidase N-terminal domain"/>
    <property type="match status" value="1"/>
</dbReference>
<dbReference type="Pfam" id="PF00557">
    <property type="entry name" value="Peptidase_M24"/>
    <property type="match status" value="1"/>
</dbReference>
<dbReference type="PANTHER" id="PTHR43226:SF4">
    <property type="entry name" value="XAA-PRO AMINOPEPTIDASE 3"/>
    <property type="match status" value="1"/>
</dbReference>
<organism evidence="12 13">
    <name type="scientific">Bradymonas sediminis</name>
    <dbReference type="NCBI Taxonomy" id="1548548"/>
    <lineage>
        <taxon>Bacteria</taxon>
        <taxon>Deltaproteobacteria</taxon>
        <taxon>Bradymonadales</taxon>
        <taxon>Bradymonadaceae</taxon>
        <taxon>Bradymonas</taxon>
    </lineage>
</organism>
<dbReference type="Gene3D" id="3.90.230.10">
    <property type="entry name" value="Creatinase/methionine aminopeptidase superfamily"/>
    <property type="match status" value="1"/>
</dbReference>
<evidence type="ECO:0000256" key="3">
    <source>
        <dbReference type="ARBA" id="ARBA00008766"/>
    </source>
</evidence>
<feature type="domain" description="Aminopeptidase P N-terminal" evidence="11">
    <location>
        <begin position="4"/>
        <end position="138"/>
    </location>
</feature>
<dbReference type="Proteomes" id="UP000249799">
    <property type="component" value="Chromosome"/>
</dbReference>
<evidence type="ECO:0000256" key="1">
    <source>
        <dbReference type="ARBA" id="ARBA00001424"/>
    </source>
</evidence>
<dbReference type="EC" id="3.4.11.9" evidence="4"/>
<comment type="similarity">
    <text evidence="3">Belongs to the peptidase M24B family.</text>
</comment>
<evidence type="ECO:0000256" key="6">
    <source>
        <dbReference type="ARBA" id="ARBA00022801"/>
    </source>
</evidence>
<dbReference type="PROSITE" id="PS00491">
    <property type="entry name" value="PROLINE_PEPTIDASE"/>
    <property type="match status" value="1"/>
</dbReference>
<protein>
    <recommendedName>
        <fullName evidence="8">Xaa-Pro aminopeptidase</fullName>
        <ecNumber evidence="4">3.4.11.9</ecNumber>
    </recommendedName>
    <alternativeName>
        <fullName evidence="9">Aminopeptidase P II</fullName>
    </alternativeName>
    <alternativeName>
        <fullName evidence="10">X-Pro aminopeptidase</fullName>
    </alternativeName>
</protein>
<dbReference type="AlphaFoldDB" id="A0A2Z4FGT9"/>
<keyword evidence="13" id="KW-1185">Reference proteome</keyword>
<dbReference type="CDD" id="cd01087">
    <property type="entry name" value="Prolidase"/>
    <property type="match status" value="1"/>
</dbReference>
<evidence type="ECO:0000256" key="5">
    <source>
        <dbReference type="ARBA" id="ARBA00022723"/>
    </source>
</evidence>
<evidence type="ECO:0000256" key="2">
    <source>
        <dbReference type="ARBA" id="ARBA00001936"/>
    </source>
</evidence>
<gene>
    <name evidence="12" type="ORF">DN745_02000</name>
</gene>
<dbReference type="InterPro" id="IPR001714">
    <property type="entry name" value="Pept_M24_MAP"/>
</dbReference>
<evidence type="ECO:0000256" key="8">
    <source>
        <dbReference type="ARBA" id="ARBA00069363"/>
    </source>
</evidence>
<evidence type="ECO:0000259" key="11">
    <source>
        <dbReference type="SMART" id="SM01011"/>
    </source>
</evidence>
<evidence type="ECO:0000313" key="12">
    <source>
        <dbReference type="EMBL" id="AWV88173.1"/>
    </source>
</evidence>